<keyword evidence="3" id="KW-0804">Transcription</keyword>
<dbReference type="EMBL" id="FMYV01000004">
    <property type="protein sequence ID" value="SDC44375.1"/>
    <property type="molecule type" value="Genomic_DNA"/>
</dbReference>
<keyword evidence="1" id="KW-0805">Transcription regulation</keyword>
<dbReference type="InterPro" id="IPR028082">
    <property type="entry name" value="Peripla_BP_I"/>
</dbReference>
<dbReference type="AlphaFoldDB" id="A0A1G6LNP6"/>
<dbReference type="InterPro" id="IPR000843">
    <property type="entry name" value="HTH_LacI"/>
</dbReference>
<protein>
    <submittedName>
        <fullName evidence="6">LacI family transcriptional regulator</fullName>
    </submittedName>
    <submittedName>
        <fullName evidence="5">Transcriptional regulator, LacI family</fullName>
    </submittedName>
</protein>
<gene>
    <name evidence="6" type="ORF">E4650_07615</name>
    <name evidence="5" type="ORF">SAMN04488588_1082</name>
</gene>
<dbReference type="GO" id="GO:0003700">
    <property type="term" value="F:DNA-binding transcription factor activity"/>
    <property type="evidence" value="ECO:0007669"/>
    <property type="project" value="TreeGrafter"/>
</dbReference>
<name>A0A1G6LNP6_9BACT</name>
<keyword evidence="2" id="KW-0238">DNA-binding</keyword>
<dbReference type="GO" id="GO:0000976">
    <property type="term" value="F:transcription cis-regulatory region binding"/>
    <property type="evidence" value="ECO:0007669"/>
    <property type="project" value="TreeGrafter"/>
</dbReference>
<dbReference type="PANTHER" id="PTHR30146:SF109">
    <property type="entry name" value="HTH-TYPE TRANSCRIPTIONAL REGULATOR GALS"/>
    <property type="match status" value="1"/>
</dbReference>
<accession>A0A1G6LNP6</accession>
<dbReference type="Pfam" id="PF00356">
    <property type="entry name" value="LacI"/>
    <property type="match status" value="1"/>
</dbReference>
<dbReference type="SUPFAM" id="SSF53822">
    <property type="entry name" value="Periplasmic binding protein-like I"/>
    <property type="match status" value="1"/>
</dbReference>
<evidence type="ECO:0000256" key="2">
    <source>
        <dbReference type="ARBA" id="ARBA00023125"/>
    </source>
</evidence>
<dbReference type="PROSITE" id="PS50932">
    <property type="entry name" value="HTH_LACI_2"/>
    <property type="match status" value="1"/>
</dbReference>
<feature type="domain" description="HTH lacI-type" evidence="4">
    <location>
        <begin position="7"/>
        <end position="61"/>
    </location>
</feature>
<dbReference type="SUPFAM" id="SSF47413">
    <property type="entry name" value="lambda repressor-like DNA-binding domains"/>
    <property type="match status" value="1"/>
</dbReference>
<dbReference type="Gene3D" id="3.40.50.2300">
    <property type="match status" value="2"/>
</dbReference>
<dbReference type="Gene3D" id="1.10.260.40">
    <property type="entry name" value="lambda repressor-like DNA-binding domains"/>
    <property type="match status" value="1"/>
</dbReference>
<dbReference type="RefSeq" id="WP_091403444.1">
    <property type="nucleotide sequence ID" value="NZ_FMYV01000004.1"/>
</dbReference>
<evidence type="ECO:0000256" key="1">
    <source>
        <dbReference type="ARBA" id="ARBA00023015"/>
    </source>
</evidence>
<evidence type="ECO:0000313" key="8">
    <source>
        <dbReference type="Proteomes" id="UP000297288"/>
    </source>
</evidence>
<evidence type="ECO:0000313" key="6">
    <source>
        <dbReference type="EMBL" id="TGG87601.1"/>
    </source>
</evidence>
<dbReference type="InterPro" id="IPR010982">
    <property type="entry name" value="Lambda_DNA-bd_dom_sf"/>
</dbReference>
<dbReference type="OrthoDB" id="46155at2"/>
<dbReference type="EMBL" id="SRME01000004">
    <property type="protein sequence ID" value="TGG87601.1"/>
    <property type="molecule type" value="Genomic_DNA"/>
</dbReference>
<reference evidence="6 8" key="2">
    <citation type="submission" date="2019-04" db="EMBL/GenBank/DDBJ databases">
        <title>Draft genome sequence data and analysis of a Fermenting Bacterium, Geotoga petraea strain HO-Geo1, isolated from heavy-oil petroleum reservoir in Russia.</title>
        <authorList>
            <person name="Grouzdev D.S."/>
            <person name="Semenova E.M."/>
            <person name="Sokolova D.S."/>
            <person name="Tourova T.P."/>
            <person name="Poltaraus A.B."/>
            <person name="Nazina T.N."/>
        </authorList>
    </citation>
    <scope>NUCLEOTIDE SEQUENCE [LARGE SCALE GENOMIC DNA]</scope>
    <source>
        <strain evidence="6 8">HO-Geo1</strain>
    </source>
</reference>
<evidence type="ECO:0000313" key="7">
    <source>
        <dbReference type="Proteomes" id="UP000199322"/>
    </source>
</evidence>
<evidence type="ECO:0000313" key="5">
    <source>
        <dbReference type="EMBL" id="SDC44375.1"/>
    </source>
</evidence>
<organism evidence="5 7">
    <name type="scientific">Geotoga petraea</name>
    <dbReference type="NCBI Taxonomy" id="28234"/>
    <lineage>
        <taxon>Bacteria</taxon>
        <taxon>Thermotogati</taxon>
        <taxon>Thermotogota</taxon>
        <taxon>Thermotogae</taxon>
        <taxon>Petrotogales</taxon>
        <taxon>Petrotogaceae</taxon>
        <taxon>Geotoga</taxon>
    </lineage>
</organism>
<evidence type="ECO:0000256" key="3">
    <source>
        <dbReference type="ARBA" id="ARBA00023163"/>
    </source>
</evidence>
<dbReference type="STRING" id="28234.SAMN04488588_1082"/>
<dbReference type="PANTHER" id="PTHR30146">
    <property type="entry name" value="LACI-RELATED TRANSCRIPTIONAL REPRESSOR"/>
    <property type="match status" value="1"/>
</dbReference>
<dbReference type="Proteomes" id="UP000297288">
    <property type="component" value="Unassembled WGS sequence"/>
</dbReference>
<dbReference type="SMART" id="SM00354">
    <property type="entry name" value="HTH_LACI"/>
    <property type="match status" value="1"/>
</dbReference>
<dbReference type="Proteomes" id="UP000199322">
    <property type="component" value="Unassembled WGS sequence"/>
</dbReference>
<reference evidence="5 7" key="1">
    <citation type="submission" date="2016-10" db="EMBL/GenBank/DDBJ databases">
        <authorList>
            <person name="de Groot N.N."/>
        </authorList>
    </citation>
    <scope>NUCLEOTIDE SEQUENCE [LARGE SCALE GENOMIC DNA]</scope>
    <source>
        <strain evidence="5 7">WG14</strain>
    </source>
</reference>
<keyword evidence="7" id="KW-1185">Reference proteome</keyword>
<evidence type="ECO:0000259" key="4">
    <source>
        <dbReference type="PROSITE" id="PS50932"/>
    </source>
</evidence>
<dbReference type="CDD" id="cd01392">
    <property type="entry name" value="HTH_LacI"/>
    <property type="match status" value="1"/>
</dbReference>
<proteinExistence type="predicted"/>
<sequence>MKSNKAPTIKDVAKKSHTGIATVSRVINNSGKVSENTKNRILKAIDELGYTPNLHARSLSSKKGNSISLVIPDMGEFYGILYKYIEKNLAQMGYRVIVFPLVDEISLAKIKNKADLIYQTDAVFISSLSVRKIFKDKIPQKKLILVDSKDDRFDSIYIDNYDIGVKAAEYLLSKSKTTEKYLLISFKELENDFTSHVFKYRDEGFLDTMKKHKKRVKKIDADLYWDGGYEAMKKYSSKNSINKSKVNVFATCDMLGFGVRNFFNEKNLLPNKNYNLIGVDDIPISKVIGLTTIHQPLELMADNAVGIFKKFLENKEKKITHKKIESKLIVRET</sequence>